<evidence type="ECO:0000313" key="2">
    <source>
        <dbReference type="Proteomes" id="UP000241818"/>
    </source>
</evidence>
<dbReference type="InParanoid" id="A0A2T3AU69"/>
<dbReference type="EMBL" id="KZ679015">
    <property type="protein sequence ID" value="PSS12215.1"/>
    <property type="molecule type" value="Genomic_DNA"/>
</dbReference>
<protein>
    <submittedName>
        <fullName evidence="1">Uncharacterized protein</fullName>
    </submittedName>
</protein>
<dbReference type="Proteomes" id="UP000241818">
    <property type="component" value="Unassembled WGS sequence"/>
</dbReference>
<dbReference type="AlphaFoldDB" id="A0A2T3AU69"/>
<dbReference type="STRING" id="857342.A0A2T3AU69"/>
<name>A0A2T3AU69_AMORE</name>
<proteinExistence type="predicted"/>
<keyword evidence="2" id="KW-1185">Reference proteome</keyword>
<reference evidence="1 2" key="1">
    <citation type="journal article" date="2018" name="New Phytol.">
        <title>Comparative genomics and transcriptomics depict ericoid mycorrhizal fungi as versatile saprotrophs and plant mutualists.</title>
        <authorList>
            <person name="Martino E."/>
            <person name="Morin E."/>
            <person name="Grelet G.A."/>
            <person name="Kuo A."/>
            <person name="Kohler A."/>
            <person name="Daghino S."/>
            <person name="Barry K.W."/>
            <person name="Cichocki N."/>
            <person name="Clum A."/>
            <person name="Dockter R.B."/>
            <person name="Hainaut M."/>
            <person name="Kuo R.C."/>
            <person name="LaButti K."/>
            <person name="Lindahl B.D."/>
            <person name="Lindquist E.A."/>
            <person name="Lipzen A."/>
            <person name="Khouja H.R."/>
            <person name="Magnuson J."/>
            <person name="Murat C."/>
            <person name="Ohm R.A."/>
            <person name="Singer S.W."/>
            <person name="Spatafora J.W."/>
            <person name="Wang M."/>
            <person name="Veneault-Fourrey C."/>
            <person name="Henrissat B."/>
            <person name="Grigoriev I.V."/>
            <person name="Martin F.M."/>
            <person name="Perotto S."/>
        </authorList>
    </citation>
    <scope>NUCLEOTIDE SEQUENCE [LARGE SCALE GENOMIC DNA]</scope>
    <source>
        <strain evidence="1 2">ATCC 22711</strain>
    </source>
</reference>
<evidence type="ECO:0000313" key="1">
    <source>
        <dbReference type="EMBL" id="PSS12215.1"/>
    </source>
</evidence>
<accession>A0A2T3AU69</accession>
<dbReference type="RefSeq" id="XP_024718213.1">
    <property type="nucleotide sequence ID" value="XM_024865920.1"/>
</dbReference>
<sequence length="267" mass="30617">MYYLEPTTLIETNDSLSISKPFALNQTKHKATQSNETYRQQQYFVGLLFQQQSTQSATRLVGMASSFTANDPASDMVMGVTINSHGDRRLLNKEKFVETEVPKDHPIFTSRPTHIGENIGIPVLVQKLVPFYDLPEGAPDRNMNRTAMYLKLLVNVQERGWGFTNLFNPEDEQAGPILIVRKDGKPITPRQVEALAAFCRFQVAPEHRQLQDDCLPELESDESFEARKEFVRTRVTRSVFEKYFEDFKKERAMEDPSWADVASLYDV</sequence>
<organism evidence="1 2">
    <name type="scientific">Amorphotheca resinae ATCC 22711</name>
    <dbReference type="NCBI Taxonomy" id="857342"/>
    <lineage>
        <taxon>Eukaryota</taxon>
        <taxon>Fungi</taxon>
        <taxon>Dikarya</taxon>
        <taxon>Ascomycota</taxon>
        <taxon>Pezizomycotina</taxon>
        <taxon>Leotiomycetes</taxon>
        <taxon>Helotiales</taxon>
        <taxon>Amorphothecaceae</taxon>
        <taxon>Amorphotheca</taxon>
    </lineage>
</organism>
<gene>
    <name evidence="1" type="ORF">M430DRAFT_29941</name>
</gene>
<dbReference type="OrthoDB" id="437457at2759"/>
<dbReference type="GeneID" id="36574001"/>